<evidence type="ECO:0000313" key="2">
    <source>
        <dbReference type="EMBL" id="BBU20248.1"/>
    </source>
</evidence>
<gene>
    <name evidence="2" type="ORF">MYXE_00370</name>
</gene>
<evidence type="ECO:0000313" key="3">
    <source>
        <dbReference type="Proteomes" id="UP000464624"/>
    </source>
</evidence>
<name>A0AAD1GVV0_MYCXE</name>
<protein>
    <recommendedName>
        <fullName evidence="1">Transglycosylase SLT domain-containing protein</fullName>
    </recommendedName>
</protein>
<dbReference type="InterPro" id="IPR008258">
    <property type="entry name" value="Transglycosylase_SLT_dom_1"/>
</dbReference>
<sequence>MRRALALLGRGHELYGVGRADIGVPDTPDQLRDHAARITHPPAGARTAAARVRRMAGMLRTSADHDTTLAAALADIHAEHTAGWRASRTMLEDAHADAMTAADTPLGRREALRRMMARLRTQRRLIHRSRQRAQLHARRLRQLANLRHTAASRRPSRAAAIPLAAVDYERSFTAGHIRQRIAEALDHMGITDPAARRNWLRGYETLIARESAGRASAVASEPATAVGPTQADGHGLGYARGITQTIPATFARYHQPGTSTNIYDPVANICASMNYVMHRYGVAANGENLVALVQQADAGRPPRGY</sequence>
<evidence type="ECO:0000259" key="1">
    <source>
        <dbReference type="Pfam" id="PF01464"/>
    </source>
</evidence>
<feature type="domain" description="Transglycosylase SLT" evidence="1">
    <location>
        <begin position="204"/>
        <end position="285"/>
    </location>
</feature>
<dbReference type="AlphaFoldDB" id="A0AAD1GVV0"/>
<dbReference type="KEGG" id="mxe:MYXE_00370"/>
<dbReference type="Pfam" id="PF01464">
    <property type="entry name" value="SLT"/>
    <property type="match status" value="1"/>
</dbReference>
<proteinExistence type="predicted"/>
<organism evidence="2 3">
    <name type="scientific">Mycobacterium xenopi</name>
    <dbReference type="NCBI Taxonomy" id="1789"/>
    <lineage>
        <taxon>Bacteria</taxon>
        <taxon>Bacillati</taxon>
        <taxon>Actinomycetota</taxon>
        <taxon>Actinomycetes</taxon>
        <taxon>Mycobacteriales</taxon>
        <taxon>Mycobacteriaceae</taxon>
        <taxon>Mycobacterium</taxon>
    </lineage>
</organism>
<reference evidence="2 3" key="1">
    <citation type="submission" date="2019-12" db="EMBL/GenBank/DDBJ databases">
        <title>Complete genome sequence of Mycolicibacterium xenopi str. JCM15661T.</title>
        <authorList>
            <person name="Yoshida M."/>
            <person name="Fukano H."/>
            <person name="Asakura T."/>
            <person name="Hoshino Y."/>
        </authorList>
    </citation>
    <scope>NUCLEOTIDE SEQUENCE [LARGE SCALE GENOMIC DNA]</scope>
    <source>
        <strain evidence="2 3">JCM 15661T</strain>
    </source>
</reference>
<dbReference type="Gene3D" id="1.10.530.10">
    <property type="match status" value="1"/>
</dbReference>
<dbReference type="InterPro" id="IPR023346">
    <property type="entry name" value="Lysozyme-like_dom_sf"/>
</dbReference>
<dbReference type="RefSeq" id="WP_142688757.1">
    <property type="nucleotide sequence ID" value="NZ_AP022314.1"/>
</dbReference>
<dbReference type="SUPFAM" id="SSF53955">
    <property type="entry name" value="Lysozyme-like"/>
    <property type="match status" value="1"/>
</dbReference>
<accession>A0AAD1GVV0</accession>
<dbReference type="Proteomes" id="UP000464624">
    <property type="component" value="Chromosome"/>
</dbReference>
<dbReference type="EMBL" id="AP022314">
    <property type="protein sequence ID" value="BBU20248.1"/>
    <property type="molecule type" value="Genomic_DNA"/>
</dbReference>